<keyword evidence="4" id="KW-1185">Reference proteome</keyword>
<keyword evidence="1" id="KW-0233">DNA recombination</keyword>
<dbReference type="Gene3D" id="1.10.443.10">
    <property type="entry name" value="Intergrase catalytic core"/>
    <property type="match status" value="1"/>
</dbReference>
<accession>A0ABN8MJN6</accession>
<dbReference type="SUPFAM" id="SSF56349">
    <property type="entry name" value="DNA breaking-rejoining enzymes"/>
    <property type="match status" value="1"/>
</dbReference>
<evidence type="ECO:0000313" key="3">
    <source>
        <dbReference type="EMBL" id="CAH3029933.1"/>
    </source>
</evidence>
<dbReference type="InterPro" id="IPR013762">
    <property type="entry name" value="Integrase-like_cat_sf"/>
</dbReference>
<name>A0ABN8MJN6_9CNID</name>
<dbReference type="Pfam" id="PF00589">
    <property type="entry name" value="Phage_integrase"/>
    <property type="match status" value="1"/>
</dbReference>
<dbReference type="InterPro" id="IPR011010">
    <property type="entry name" value="DNA_brk_join_enz"/>
</dbReference>
<evidence type="ECO:0000256" key="1">
    <source>
        <dbReference type="ARBA" id="ARBA00023172"/>
    </source>
</evidence>
<dbReference type="Proteomes" id="UP001159427">
    <property type="component" value="Unassembled WGS sequence"/>
</dbReference>
<feature type="domain" description="Tyr recombinase" evidence="2">
    <location>
        <begin position="1"/>
        <end position="146"/>
    </location>
</feature>
<dbReference type="CDD" id="cd00397">
    <property type="entry name" value="DNA_BRE_C"/>
    <property type="match status" value="1"/>
</dbReference>
<proteinExistence type="predicted"/>
<dbReference type="InterPro" id="IPR002104">
    <property type="entry name" value="Integrase_catalytic"/>
</dbReference>
<dbReference type="PROSITE" id="PS51898">
    <property type="entry name" value="TYR_RECOMBINASE"/>
    <property type="match status" value="1"/>
</dbReference>
<sequence length="208" mass="23641">MDSDDEIFLTQNTFSQEPFSPELNLEELVGDFREASERDSVEVEKKAGDELVGDFREASERDIWFTSTPVGHNKLRNFVSKMCKDADLQGQFSNHSLRATTATRGLEKGISDQLIMERMGHRDIRSLQRYQRPDVSTKIEISKALNCRSEGSVGEREAESSLKREVDQLVDNEVKRFCPDNNNATVKGSNSFVFQNCSFVISKDLKFS</sequence>
<organism evidence="3 4">
    <name type="scientific">Porites evermanni</name>
    <dbReference type="NCBI Taxonomy" id="104178"/>
    <lineage>
        <taxon>Eukaryota</taxon>
        <taxon>Metazoa</taxon>
        <taxon>Cnidaria</taxon>
        <taxon>Anthozoa</taxon>
        <taxon>Hexacorallia</taxon>
        <taxon>Scleractinia</taxon>
        <taxon>Fungiina</taxon>
        <taxon>Poritidae</taxon>
        <taxon>Porites</taxon>
    </lineage>
</organism>
<dbReference type="EMBL" id="CALNXI010000601">
    <property type="protein sequence ID" value="CAH3029933.1"/>
    <property type="molecule type" value="Genomic_DNA"/>
</dbReference>
<evidence type="ECO:0000259" key="2">
    <source>
        <dbReference type="PROSITE" id="PS51898"/>
    </source>
</evidence>
<protein>
    <recommendedName>
        <fullName evidence="2">Tyr recombinase domain-containing protein</fullName>
    </recommendedName>
</protein>
<gene>
    <name evidence="3" type="ORF">PEVE_00037128</name>
</gene>
<comment type="caution">
    <text evidence="3">The sequence shown here is derived from an EMBL/GenBank/DDBJ whole genome shotgun (WGS) entry which is preliminary data.</text>
</comment>
<evidence type="ECO:0000313" key="4">
    <source>
        <dbReference type="Proteomes" id="UP001159427"/>
    </source>
</evidence>
<reference evidence="3 4" key="1">
    <citation type="submission" date="2022-05" db="EMBL/GenBank/DDBJ databases">
        <authorList>
            <consortium name="Genoscope - CEA"/>
            <person name="William W."/>
        </authorList>
    </citation>
    <scope>NUCLEOTIDE SEQUENCE [LARGE SCALE GENOMIC DNA]</scope>
</reference>